<dbReference type="InterPro" id="IPR009003">
    <property type="entry name" value="Peptidase_S1_PA"/>
</dbReference>
<protein>
    <submittedName>
        <fullName evidence="2">Uncharacterized protein</fullName>
    </submittedName>
</protein>
<dbReference type="AlphaFoldDB" id="A0AAE9J973"/>
<dbReference type="SUPFAM" id="SSF50494">
    <property type="entry name" value="Trypsin-like serine proteases"/>
    <property type="match status" value="1"/>
</dbReference>
<dbReference type="Proteomes" id="UP000829354">
    <property type="component" value="Chromosome II"/>
</dbReference>
<dbReference type="Gene3D" id="2.40.10.10">
    <property type="entry name" value="Trypsin-like serine proteases"/>
    <property type="match status" value="1"/>
</dbReference>
<evidence type="ECO:0000313" key="2">
    <source>
        <dbReference type="EMBL" id="UMM19086.1"/>
    </source>
</evidence>
<organism evidence="2 3">
    <name type="scientific">Caenorhabditis briggsae</name>
    <dbReference type="NCBI Taxonomy" id="6238"/>
    <lineage>
        <taxon>Eukaryota</taxon>
        <taxon>Metazoa</taxon>
        <taxon>Ecdysozoa</taxon>
        <taxon>Nematoda</taxon>
        <taxon>Chromadorea</taxon>
        <taxon>Rhabditida</taxon>
        <taxon>Rhabditina</taxon>
        <taxon>Rhabditomorpha</taxon>
        <taxon>Rhabditoidea</taxon>
        <taxon>Rhabditidae</taxon>
        <taxon>Peloderinae</taxon>
        <taxon>Caenorhabditis</taxon>
    </lineage>
</organism>
<gene>
    <name evidence="2" type="ORF">L5515_014853</name>
</gene>
<reference evidence="2 3" key="1">
    <citation type="submission" date="2022-04" db="EMBL/GenBank/DDBJ databases">
        <title>Chromosome-level reference genomes for two strains of Caenorhabditis briggsae: an improved platform for comparative genomics.</title>
        <authorList>
            <person name="Stevens L."/>
            <person name="Andersen E."/>
        </authorList>
    </citation>
    <scope>NUCLEOTIDE SEQUENCE [LARGE SCALE GENOMIC DNA]</scope>
    <source>
        <strain evidence="2">VX34</strain>
        <tissue evidence="2">Whole-organism</tissue>
    </source>
</reference>
<dbReference type="InterPro" id="IPR043504">
    <property type="entry name" value="Peptidase_S1_PA_chymotrypsin"/>
</dbReference>
<proteinExistence type="predicted"/>
<feature type="region of interest" description="Disordered" evidence="1">
    <location>
        <begin position="153"/>
        <end position="179"/>
    </location>
</feature>
<evidence type="ECO:0000313" key="3">
    <source>
        <dbReference type="Proteomes" id="UP000829354"/>
    </source>
</evidence>
<keyword evidence="3" id="KW-1185">Reference proteome</keyword>
<dbReference type="EMBL" id="CP092621">
    <property type="protein sequence ID" value="UMM19086.1"/>
    <property type="molecule type" value="Genomic_DNA"/>
</dbReference>
<sequence length="351" mass="40102">MEMGNQMKILSSLLCLSDLLRNKGNHGVVEQQITELEKKEDEHCSRELRIIDFGINLGMIDVDPCILNSSFDIAYLNTFFAKWNLQKNIYRAREAMNNVPVLKNNQNVNHATFDRLDEHHQERSESPRIFDERLAMELRNRLYFIPRAQKAFHDPEEPSKETSQNEINGGCVSPISPQKNSEENVRGIVEIRQCDNPSIRHTMKVIVVDCHHDFVILYSTVGRDIFDDYPFSSRSPRNFEWFLGFGLSYKNQGGRQVTHRSGRICSVMDYRGQMLASASIDGGDSGGPCYSEDRSLIGIIVSSTTTDPLLAHEYDRETMEEELRDASSSPADTWITPGNLIIEAFSVSYYF</sequence>
<evidence type="ECO:0000256" key="1">
    <source>
        <dbReference type="SAM" id="MobiDB-lite"/>
    </source>
</evidence>
<name>A0AAE9J973_CAEBR</name>
<accession>A0AAE9J973</accession>